<keyword evidence="3" id="KW-1003">Cell membrane</keyword>
<dbReference type="GO" id="GO:0005886">
    <property type="term" value="C:plasma membrane"/>
    <property type="evidence" value="ECO:0007669"/>
    <property type="project" value="UniProtKB-SubCell"/>
</dbReference>
<dbReference type="PANTHER" id="PTHR30193">
    <property type="entry name" value="ABC TRANSPORTER PERMEASE PROTEIN"/>
    <property type="match status" value="1"/>
</dbReference>
<keyword evidence="2 7" id="KW-0813">Transport</keyword>
<dbReference type="SUPFAM" id="SSF161098">
    <property type="entry name" value="MetI-like"/>
    <property type="match status" value="1"/>
</dbReference>
<feature type="transmembrane region" description="Helical" evidence="7">
    <location>
        <begin position="119"/>
        <end position="139"/>
    </location>
</feature>
<gene>
    <name evidence="9" type="primary">araP_2</name>
    <name evidence="9" type="ORF">Mgrana_03187</name>
</gene>
<comment type="caution">
    <text evidence="9">The sequence shown here is derived from an EMBL/GenBank/DDBJ whole genome shotgun (WGS) entry which is preliminary data.</text>
</comment>
<protein>
    <submittedName>
        <fullName evidence="9">L-arabinose transport system permease protein AraP</fullName>
    </submittedName>
</protein>
<keyword evidence="10" id="KW-1185">Reference proteome</keyword>
<evidence type="ECO:0000256" key="5">
    <source>
        <dbReference type="ARBA" id="ARBA00022989"/>
    </source>
</evidence>
<keyword evidence="4 7" id="KW-0812">Transmembrane</keyword>
<name>A0A399F3R9_9DEIN</name>
<feature type="transmembrane region" description="Helical" evidence="7">
    <location>
        <begin position="21"/>
        <end position="42"/>
    </location>
</feature>
<dbReference type="Pfam" id="PF00528">
    <property type="entry name" value="BPD_transp_1"/>
    <property type="match status" value="1"/>
</dbReference>
<dbReference type="Proteomes" id="UP000266178">
    <property type="component" value="Unassembled WGS sequence"/>
</dbReference>
<feature type="transmembrane region" description="Helical" evidence="7">
    <location>
        <begin position="168"/>
        <end position="190"/>
    </location>
</feature>
<dbReference type="InterPro" id="IPR000515">
    <property type="entry name" value="MetI-like"/>
</dbReference>
<dbReference type="OrthoDB" id="152280at2"/>
<evidence type="ECO:0000256" key="6">
    <source>
        <dbReference type="ARBA" id="ARBA00023136"/>
    </source>
</evidence>
<keyword evidence="5 7" id="KW-1133">Transmembrane helix</keyword>
<dbReference type="PROSITE" id="PS50928">
    <property type="entry name" value="ABC_TM1"/>
    <property type="match status" value="1"/>
</dbReference>
<dbReference type="EMBL" id="QWLB01000074">
    <property type="protein sequence ID" value="RIH90743.1"/>
    <property type="molecule type" value="Genomic_DNA"/>
</dbReference>
<feature type="domain" description="ABC transmembrane type-1" evidence="8">
    <location>
        <begin position="82"/>
        <end position="295"/>
    </location>
</feature>
<dbReference type="PANTHER" id="PTHR30193:SF37">
    <property type="entry name" value="INNER MEMBRANE ABC TRANSPORTER PERMEASE PROTEIN YCJO"/>
    <property type="match status" value="1"/>
</dbReference>
<organism evidence="9 10">
    <name type="scientific">Meiothermus granaticius NBRC 107808</name>
    <dbReference type="NCBI Taxonomy" id="1227551"/>
    <lineage>
        <taxon>Bacteria</taxon>
        <taxon>Thermotogati</taxon>
        <taxon>Deinococcota</taxon>
        <taxon>Deinococci</taxon>
        <taxon>Thermales</taxon>
        <taxon>Thermaceae</taxon>
        <taxon>Meiothermus</taxon>
    </lineage>
</organism>
<feature type="transmembrane region" description="Helical" evidence="7">
    <location>
        <begin position="268"/>
        <end position="294"/>
    </location>
</feature>
<evidence type="ECO:0000256" key="1">
    <source>
        <dbReference type="ARBA" id="ARBA00004651"/>
    </source>
</evidence>
<feature type="transmembrane region" description="Helical" evidence="7">
    <location>
        <begin position="78"/>
        <end position="107"/>
    </location>
</feature>
<comment type="similarity">
    <text evidence="7">Belongs to the binding-protein-dependent transport system permease family.</text>
</comment>
<dbReference type="RefSeq" id="WP_119358613.1">
    <property type="nucleotide sequence ID" value="NZ_BJXM01000041.1"/>
</dbReference>
<dbReference type="InterPro" id="IPR035906">
    <property type="entry name" value="MetI-like_sf"/>
</dbReference>
<dbReference type="InterPro" id="IPR051393">
    <property type="entry name" value="ABC_transporter_permease"/>
</dbReference>
<dbReference type="Gene3D" id="1.10.3720.10">
    <property type="entry name" value="MetI-like"/>
    <property type="match status" value="1"/>
</dbReference>
<evidence type="ECO:0000259" key="8">
    <source>
        <dbReference type="PROSITE" id="PS50928"/>
    </source>
</evidence>
<dbReference type="AlphaFoldDB" id="A0A399F3R9"/>
<reference evidence="9 10" key="1">
    <citation type="submission" date="2018-08" db="EMBL/GenBank/DDBJ databases">
        <title>Meiothermus granaticius genome AF-68 sequencing project.</title>
        <authorList>
            <person name="Da Costa M.S."/>
            <person name="Albuquerque L."/>
            <person name="Raposo P."/>
            <person name="Froufe H.J.C."/>
            <person name="Barroso C.S."/>
            <person name="Egas C."/>
        </authorList>
    </citation>
    <scope>NUCLEOTIDE SEQUENCE [LARGE SCALE GENOMIC DNA]</scope>
    <source>
        <strain evidence="9 10">AF-68</strain>
    </source>
</reference>
<feature type="transmembrane region" description="Helical" evidence="7">
    <location>
        <begin position="221"/>
        <end position="248"/>
    </location>
</feature>
<proteinExistence type="inferred from homology"/>
<evidence type="ECO:0000256" key="7">
    <source>
        <dbReference type="RuleBase" id="RU363032"/>
    </source>
</evidence>
<dbReference type="CDD" id="cd06261">
    <property type="entry name" value="TM_PBP2"/>
    <property type="match status" value="1"/>
</dbReference>
<accession>A0A399F3R9</accession>
<comment type="subcellular location">
    <subcellularLocation>
        <location evidence="1 7">Cell membrane</location>
        <topology evidence="1 7">Multi-pass membrane protein</topology>
    </subcellularLocation>
</comment>
<evidence type="ECO:0000256" key="3">
    <source>
        <dbReference type="ARBA" id="ARBA00022475"/>
    </source>
</evidence>
<sequence length="306" mass="33521">MAVARRFTNPRSLSIQRFGGGLGGALPYLLPALVIFVLFSYYPLLRVLYLSFTDADLLRPPQWVGLENYRKMLLSREFLGSLGVTATFALAVTALEVGLGMALAFLMQAKTRFQSLLRGAVFAPVVVSTVSAALIWQYMMNPNGGPLNAGLQTLGLPPLGWLTRPETALASVILIAFWKGVGLPAVIYLAGLQAIPKELLEAARVDGATTWQVARRITIPLLAPTTMVVLFLSLVGTFQSYGLILVLRTDGGPVGSTNLLGYHIYQNAFQYFQMGYACALSVFLFLLLAALAWIQFRLSERRVHYQ</sequence>
<evidence type="ECO:0000313" key="10">
    <source>
        <dbReference type="Proteomes" id="UP000266178"/>
    </source>
</evidence>
<dbReference type="GO" id="GO:0055085">
    <property type="term" value="P:transmembrane transport"/>
    <property type="evidence" value="ECO:0007669"/>
    <property type="project" value="InterPro"/>
</dbReference>
<keyword evidence="6 7" id="KW-0472">Membrane</keyword>
<evidence type="ECO:0000313" key="9">
    <source>
        <dbReference type="EMBL" id="RIH90743.1"/>
    </source>
</evidence>
<evidence type="ECO:0000256" key="4">
    <source>
        <dbReference type="ARBA" id="ARBA00022692"/>
    </source>
</evidence>
<evidence type="ECO:0000256" key="2">
    <source>
        <dbReference type="ARBA" id="ARBA00022448"/>
    </source>
</evidence>